<sequence length="78" mass="8331">MGAGRSLAAGQGAPVPYPGRRTPDAGRRTPDAGRRTQGAGRKLLADLQVVLYGIPYVLDNDIPWGHNIRPGNRGWARA</sequence>
<reference evidence="2 3" key="1">
    <citation type="submission" date="2019-12" db="EMBL/GenBank/DDBJ databases">
        <title>Whole genome shotgun sequence of Streptomyces libani subsp. libani NBRC 13452.</title>
        <authorList>
            <person name="Ichikawa N."/>
            <person name="Kimura A."/>
            <person name="Kitahashi Y."/>
            <person name="Komaki H."/>
            <person name="Tamura T."/>
        </authorList>
    </citation>
    <scope>NUCLEOTIDE SEQUENCE [LARGE SCALE GENOMIC DNA]</scope>
    <source>
        <strain evidence="2 3">NBRC 13452</strain>
    </source>
</reference>
<proteinExistence type="predicted"/>
<gene>
    <name evidence="2" type="ORF">Sliba_11310</name>
</gene>
<organism evidence="2 3">
    <name type="scientific">Streptomyces nigrescens</name>
    <dbReference type="NCBI Taxonomy" id="1920"/>
    <lineage>
        <taxon>Bacteria</taxon>
        <taxon>Bacillati</taxon>
        <taxon>Actinomycetota</taxon>
        <taxon>Actinomycetes</taxon>
        <taxon>Kitasatosporales</taxon>
        <taxon>Streptomycetaceae</taxon>
        <taxon>Streptomyces</taxon>
    </lineage>
</organism>
<evidence type="ECO:0000256" key="1">
    <source>
        <dbReference type="SAM" id="MobiDB-lite"/>
    </source>
</evidence>
<name>A0A640TBF6_STRNI</name>
<dbReference type="AlphaFoldDB" id="A0A640TBF6"/>
<dbReference type="Proteomes" id="UP000429552">
    <property type="component" value="Unassembled WGS sequence"/>
</dbReference>
<accession>A0A640TBF6</accession>
<dbReference type="EMBL" id="BLIP01000001">
    <property type="protein sequence ID" value="GFE20678.1"/>
    <property type="molecule type" value="Genomic_DNA"/>
</dbReference>
<comment type="caution">
    <text evidence="2">The sequence shown here is derived from an EMBL/GenBank/DDBJ whole genome shotgun (WGS) entry which is preliminary data.</text>
</comment>
<evidence type="ECO:0000313" key="2">
    <source>
        <dbReference type="EMBL" id="GFE20678.1"/>
    </source>
</evidence>
<evidence type="ECO:0000313" key="3">
    <source>
        <dbReference type="Proteomes" id="UP000429552"/>
    </source>
</evidence>
<protein>
    <submittedName>
        <fullName evidence="2">Uncharacterized protein</fullName>
    </submittedName>
</protein>
<feature type="compositionally biased region" description="Basic and acidic residues" evidence="1">
    <location>
        <begin position="21"/>
        <end position="34"/>
    </location>
</feature>
<feature type="region of interest" description="Disordered" evidence="1">
    <location>
        <begin position="1"/>
        <end position="39"/>
    </location>
</feature>